<dbReference type="GO" id="GO:0046872">
    <property type="term" value="F:metal ion binding"/>
    <property type="evidence" value="ECO:0007669"/>
    <property type="project" value="UniProtKB-KW"/>
</dbReference>
<keyword evidence="3" id="KW-0378">Hydrolase</keyword>
<proteinExistence type="inferred from homology"/>
<dbReference type="GO" id="GO:0016787">
    <property type="term" value="F:hydrolase activity"/>
    <property type="evidence" value="ECO:0007669"/>
    <property type="project" value="UniProtKB-KW"/>
</dbReference>
<dbReference type="InterPro" id="IPR036866">
    <property type="entry name" value="RibonucZ/Hydroxyglut_hydro"/>
</dbReference>
<organism evidence="6 7">
    <name type="scientific">Sphingomonas hengshuiensis</name>
    <dbReference type="NCBI Taxonomy" id="1609977"/>
    <lineage>
        <taxon>Bacteria</taxon>
        <taxon>Pseudomonadati</taxon>
        <taxon>Pseudomonadota</taxon>
        <taxon>Alphaproteobacteria</taxon>
        <taxon>Sphingomonadales</taxon>
        <taxon>Sphingomonadaceae</taxon>
        <taxon>Sphingomonas</taxon>
    </lineage>
</organism>
<gene>
    <name evidence="6" type="ORF">TS85_13165</name>
</gene>
<evidence type="ECO:0000256" key="2">
    <source>
        <dbReference type="ARBA" id="ARBA00022723"/>
    </source>
</evidence>
<dbReference type="Proteomes" id="UP000032300">
    <property type="component" value="Chromosome"/>
</dbReference>
<dbReference type="EMBL" id="CP010836">
    <property type="protein sequence ID" value="AJP72523.1"/>
    <property type="molecule type" value="Genomic_DNA"/>
</dbReference>
<comment type="similarity">
    <text evidence="1">Belongs to the metallo-beta-lactamase superfamily.</text>
</comment>
<accession>A0A7U4LFR0</accession>
<dbReference type="AlphaFoldDB" id="A0A7U4LFR0"/>
<evidence type="ECO:0000256" key="3">
    <source>
        <dbReference type="ARBA" id="ARBA00022801"/>
    </source>
</evidence>
<evidence type="ECO:0000256" key="1">
    <source>
        <dbReference type="ARBA" id="ARBA00007749"/>
    </source>
</evidence>
<sequence>MQTQQLGRLSVRKVMEMEDGMPLSMIFPQIVGADLARLAGWHHDPDLTADPASSTLMLSMHSFVVTLNGRNVLIDSCNGNCKQRSVPSVHMLDTPYLSNLAAIGLAPEDIDMVMCTHLHFDHVGWNTRLENGRWVPSFPNARYIFGKRDYEHWAAQDMVPPHREAFDDSVLPVVEAGLADIVDVESPTAALLEIGDGIWLEPAFGHSPGCCTIHARAGGAEAIFWGDVIHHPIQLVRPGLPLAFDDDPAAAVAVRKSVLERVADSDTMCFPAHFRGTSAGQVLRDGDAYRYRFAEA</sequence>
<dbReference type="KEGG" id="sphi:TS85_13165"/>
<reference evidence="6 7" key="2">
    <citation type="submission" date="2015-02" db="EMBL/GenBank/DDBJ databases">
        <title>The complete genome of Sphingomonas hengshuiensis sp. WHSC-8 isolated from soil of Hengshui Lake.</title>
        <authorList>
            <person name="Wei S."/>
            <person name="Guo J."/>
            <person name="Su C."/>
            <person name="Wu R."/>
            <person name="Zhang Z."/>
            <person name="Liang K."/>
            <person name="Li H."/>
            <person name="Wang T."/>
            <person name="Liu H."/>
            <person name="Zhang C."/>
            <person name="Li Z."/>
            <person name="Wang Q."/>
            <person name="Meng J."/>
        </authorList>
    </citation>
    <scope>NUCLEOTIDE SEQUENCE [LARGE SCALE GENOMIC DNA]</scope>
    <source>
        <strain evidence="6 7">WHSC-8</strain>
    </source>
</reference>
<evidence type="ECO:0000313" key="7">
    <source>
        <dbReference type="Proteomes" id="UP000032300"/>
    </source>
</evidence>
<dbReference type="SMART" id="SM00849">
    <property type="entry name" value="Lactamase_B"/>
    <property type="match status" value="1"/>
</dbReference>
<keyword evidence="2" id="KW-0479">Metal-binding</keyword>
<protein>
    <recommendedName>
        <fullName evidence="5">Metallo-beta-lactamase domain-containing protein</fullName>
    </recommendedName>
</protein>
<dbReference type="CDD" id="cd16277">
    <property type="entry name" value="metallo-hydrolase-like_MBL-fold"/>
    <property type="match status" value="1"/>
</dbReference>
<dbReference type="SUPFAM" id="SSF56281">
    <property type="entry name" value="Metallo-hydrolase/oxidoreductase"/>
    <property type="match status" value="1"/>
</dbReference>
<evidence type="ECO:0000259" key="5">
    <source>
        <dbReference type="SMART" id="SM00849"/>
    </source>
</evidence>
<name>A0A7U4LFR0_9SPHN</name>
<dbReference type="InterPro" id="IPR001279">
    <property type="entry name" value="Metallo-B-lactamas"/>
</dbReference>
<evidence type="ECO:0000313" key="6">
    <source>
        <dbReference type="EMBL" id="AJP72523.1"/>
    </source>
</evidence>
<dbReference type="InterPro" id="IPR051013">
    <property type="entry name" value="MBL_superfamily_lactonases"/>
</dbReference>
<keyword evidence="4" id="KW-0862">Zinc</keyword>
<dbReference type="Gene3D" id="3.60.15.10">
    <property type="entry name" value="Ribonuclease Z/Hydroxyacylglutathione hydrolase-like"/>
    <property type="match status" value="1"/>
</dbReference>
<reference evidence="6 7" key="1">
    <citation type="journal article" date="2015" name="Int. J. Syst. Evol. Microbiol.">
        <title>Sphingomonas hengshuiensis sp. nov., isolated from lake wetland.</title>
        <authorList>
            <person name="Wei S."/>
            <person name="Wang T."/>
            <person name="Liu H."/>
            <person name="Zhang C."/>
            <person name="Guo J."/>
            <person name="Wang Q."/>
            <person name="Liang K."/>
            <person name="Zhang Z."/>
        </authorList>
    </citation>
    <scope>NUCLEOTIDE SEQUENCE [LARGE SCALE GENOMIC DNA]</scope>
    <source>
        <strain evidence="6 7">WHSC-8</strain>
    </source>
</reference>
<dbReference type="Pfam" id="PF00753">
    <property type="entry name" value="Lactamase_B"/>
    <property type="match status" value="1"/>
</dbReference>
<keyword evidence="7" id="KW-1185">Reference proteome</keyword>
<evidence type="ECO:0000256" key="4">
    <source>
        <dbReference type="ARBA" id="ARBA00022833"/>
    </source>
</evidence>
<feature type="domain" description="Metallo-beta-lactamase" evidence="5">
    <location>
        <begin position="59"/>
        <end position="273"/>
    </location>
</feature>
<dbReference type="PANTHER" id="PTHR42978:SF6">
    <property type="entry name" value="QUORUM-QUENCHING LACTONASE YTNP-RELATED"/>
    <property type="match status" value="1"/>
</dbReference>
<dbReference type="PANTHER" id="PTHR42978">
    <property type="entry name" value="QUORUM-QUENCHING LACTONASE YTNP-RELATED-RELATED"/>
    <property type="match status" value="1"/>
</dbReference>
<dbReference type="OrthoDB" id="9773738at2"/>